<dbReference type="InterPro" id="IPR002557">
    <property type="entry name" value="Chitin-bd_dom"/>
</dbReference>
<evidence type="ECO:0000259" key="7">
    <source>
        <dbReference type="PROSITE" id="PS50940"/>
    </source>
</evidence>
<dbReference type="SMART" id="SM00494">
    <property type="entry name" value="ChtBD2"/>
    <property type="match status" value="2"/>
</dbReference>
<dbReference type="SUPFAM" id="SSF117281">
    <property type="entry name" value="Kelch motif"/>
    <property type="match status" value="1"/>
</dbReference>
<keyword evidence="5" id="KW-0325">Glycoprotein</keyword>
<keyword evidence="4" id="KW-1015">Disulfide bond</keyword>
<sequence>MFYNNKSFFEVTKSSEIFFIFLLSQFLFTNAQQLRAEFLNVTLRYREFWHFPSQNESISTVGHLPDRGDSGSVQGDSGGNILYFGGGVDNKYVYKYDPITRYTTTVATLPYVQGVYHHTTVKYNDSSSTSFMFGGNYQGYDLLAFDMETYNYSIISNMTQRYFKAAAITVGNRAYIFDDYGFGRAVELDLDTFTETPVGPSTLPDFNSAAAVWDGDNASYIFGGYPPSAGRTDGIFQFSPTSYESSFIPVENWPLQSSSYFMMAPASVFVLSMNRIYCFGGYSYNGTSGSGESHNSIFYMDMTPLDASPTTEQWTTEDQTTTNFPTTTRSTTTADFPSTTDISTTTGIPTTTETSTTTDIPTTTEIPTTTDLPNTTDSPIATTTLNPDFFTCRNRSDGMYPHPADCSQFIGCRSEELTIFQCPTPLLFDPIQKSCQPPEEVECRTSCIDRPNGEYPHPHDCSLFIICRDGDANLYKCPPPLLFDPILSACNFPDDVDCYSVKHIFDRN</sequence>
<evidence type="ECO:0000256" key="4">
    <source>
        <dbReference type="ARBA" id="ARBA00023157"/>
    </source>
</evidence>
<feature type="compositionally biased region" description="Low complexity" evidence="6">
    <location>
        <begin position="310"/>
        <end position="379"/>
    </location>
</feature>
<evidence type="ECO:0000313" key="9">
    <source>
        <dbReference type="Proteomes" id="UP000198287"/>
    </source>
</evidence>
<dbReference type="Gene3D" id="2.170.140.10">
    <property type="entry name" value="Chitin binding domain"/>
    <property type="match status" value="2"/>
</dbReference>
<dbReference type="PANTHER" id="PTHR23301">
    <property type="entry name" value="CHITIN BINDING PERITROPHIN-A"/>
    <property type="match status" value="1"/>
</dbReference>
<dbReference type="SUPFAM" id="SSF57625">
    <property type="entry name" value="Invertebrate chitin-binding proteins"/>
    <property type="match status" value="2"/>
</dbReference>
<keyword evidence="9" id="KW-1185">Reference proteome</keyword>
<dbReference type="PANTHER" id="PTHR23301:SF0">
    <property type="entry name" value="CHITIN-BINDING TYPE-2 DOMAIN-CONTAINING PROTEIN-RELATED"/>
    <property type="match status" value="1"/>
</dbReference>
<dbReference type="InterPro" id="IPR036508">
    <property type="entry name" value="Chitin-bd_dom_sf"/>
</dbReference>
<name>A0A226DEM1_FOLCA</name>
<dbReference type="OrthoDB" id="6020543at2759"/>
<dbReference type="InterPro" id="IPR051940">
    <property type="entry name" value="Chitin_bind-dev_reg"/>
</dbReference>
<dbReference type="Proteomes" id="UP000198287">
    <property type="component" value="Unassembled WGS sequence"/>
</dbReference>
<gene>
    <name evidence="8" type="ORF">Fcan01_22071</name>
</gene>
<reference evidence="8 9" key="1">
    <citation type="submission" date="2015-12" db="EMBL/GenBank/DDBJ databases">
        <title>The genome of Folsomia candida.</title>
        <authorList>
            <person name="Faddeeva A."/>
            <person name="Derks M.F."/>
            <person name="Anvar Y."/>
            <person name="Smit S."/>
            <person name="Van Straalen N."/>
            <person name="Roelofs D."/>
        </authorList>
    </citation>
    <scope>NUCLEOTIDE SEQUENCE [LARGE SCALE GENOMIC DNA]</scope>
    <source>
        <strain evidence="8 9">VU population</strain>
        <tissue evidence="8">Whole body</tissue>
    </source>
</reference>
<evidence type="ECO:0000256" key="3">
    <source>
        <dbReference type="ARBA" id="ARBA00022737"/>
    </source>
</evidence>
<organism evidence="8 9">
    <name type="scientific">Folsomia candida</name>
    <name type="common">Springtail</name>
    <dbReference type="NCBI Taxonomy" id="158441"/>
    <lineage>
        <taxon>Eukaryota</taxon>
        <taxon>Metazoa</taxon>
        <taxon>Ecdysozoa</taxon>
        <taxon>Arthropoda</taxon>
        <taxon>Hexapoda</taxon>
        <taxon>Collembola</taxon>
        <taxon>Entomobryomorpha</taxon>
        <taxon>Isotomoidea</taxon>
        <taxon>Isotomidae</taxon>
        <taxon>Proisotominae</taxon>
        <taxon>Folsomia</taxon>
    </lineage>
</organism>
<evidence type="ECO:0000256" key="2">
    <source>
        <dbReference type="ARBA" id="ARBA00022729"/>
    </source>
</evidence>
<evidence type="ECO:0000256" key="6">
    <source>
        <dbReference type="SAM" id="MobiDB-lite"/>
    </source>
</evidence>
<evidence type="ECO:0000256" key="5">
    <source>
        <dbReference type="ARBA" id="ARBA00023180"/>
    </source>
</evidence>
<dbReference type="Pfam" id="PF01607">
    <property type="entry name" value="CBM_14"/>
    <property type="match status" value="2"/>
</dbReference>
<proteinExistence type="predicted"/>
<keyword evidence="3" id="KW-0677">Repeat</keyword>
<keyword evidence="1" id="KW-0147">Chitin-binding</keyword>
<dbReference type="EMBL" id="LNIX01000023">
    <property type="protein sequence ID" value="OXA43157.1"/>
    <property type="molecule type" value="Genomic_DNA"/>
</dbReference>
<feature type="domain" description="Chitin-binding type-2" evidence="7">
    <location>
        <begin position="444"/>
        <end position="500"/>
    </location>
</feature>
<dbReference type="GO" id="GO:0005576">
    <property type="term" value="C:extracellular region"/>
    <property type="evidence" value="ECO:0007669"/>
    <property type="project" value="InterPro"/>
</dbReference>
<feature type="region of interest" description="Disordered" evidence="6">
    <location>
        <begin position="308"/>
        <end position="380"/>
    </location>
</feature>
<dbReference type="GO" id="GO:0008061">
    <property type="term" value="F:chitin binding"/>
    <property type="evidence" value="ECO:0007669"/>
    <property type="project" value="UniProtKB-KW"/>
</dbReference>
<comment type="caution">
    <text evidence="8">The sequence shown here is derived from an EMBL/GenBank/DDBJ whole genome shotgun (WGS) entry which is preliminary data.</text>
</comment>
<dbReference type="Gene3D" id="2.120.10.80">
    <property type="entry name" value="Kelch-type beta propeller"/>
    <property type="match status" value="1"/>
</dbReference>
<protein>
    <submittedName>
        <fullName evidence="8">Putative chitinase 3</fullName>
    </submittedName>
</protein>
<evidence type="ECO:0000313" key="8">
    <source>
        <dbReference type="EMBL" id="OXA43157.1"/>
    </source>
</evidence>
<dbReference type="InterPro" id="IPR015915">
    <property type="entry name" value="Kelch-typ_b-propeller"/>
</dbReference>
<evidence type="ECO:0000256" key="1">
    <source>
        <dbReference type="ARBA" id="ARBA00022669"/>
    </source>
</evidence>
<dbReference type="AlphaFoldDB" id="A0A226DEM1"/>
<dbReference type="PROSITE" id="PS50940">
    <property type="entry name" value="CHIT_BIND_II"/>
    <property type="match status" value="2"/>
</dbReference>
<accession>A0A226DEM1</accession>
<feature type="domain" description="Chitin-binding type-2" evidence="7">
    <location>
        <begin position="389"/>
        <end position="443"/>
    </location>
</feature>
<keyword evidence="2" id="KW-0732">Signal</keyword>